<accession>A0A512RLU1</accession>
<dbReference type="PIRSF" id="PIRSF030066">
    <property type="entry name" value="UCP030066"/>
    <property type="match status" value="1"/>
</dbReference>
<keyword evidence="4 5" id="KW-0472">Membrane</keyword>
<evidence type="ECO:0000256" key="4">
    <source>
        <dbReference type="ARBA" id="ARBA00023136"/>
    </source>
</evidence>
<keyword evidence="7" id="KW-1185">Reference proteome</keyword>
<comment type="subcellular location">
    <subcellularLocation>
        <location evidence="1">Membrane</location>
        <topology evidence="1">Multi-pass membrane protein</topology>
    </subcellularLocation>
</comment>
<evidence type="ECO:0000313" key="7">
    <source>
        <dbReference type="Proteomes" id="UP000321436"/>
    </source>
</evidence>
<dbReference type="InterPro" id="IPR016944">
    <property type="entry name" value="UCP030066"/>
</dbReference>
<dbReference type="GO" id="GO:0016020">
    <property type="term" value="C:membrane"/>
    <property type="evidence" value="ECO:0007669"/>
    <property type="project" value="UniProtKB-SubCell"/>
</dbReference>
<feature type="transmembrane region" description="Helical" evidence="5">
    <location>
        <begin position="7"/>
        <end position="28"/>
    </location>
</feature>
<reference evidence="6 7" key="1">
    <citation type="submission" date="2019-07" db="EMBL/GenBank/DDBJ databases">
        <title>Whole genome shotgun sequence of Chitinophaga cymbidii NBRC 109752.</title>
        <authorList>
            <person name="Hosoyama A."/>
            <person name="Uohara A."/>
            <person name="Ohji S."/>
            <person name="Ichikawa N."/>
        </authorList>
    </citation>
    <scope>NUCLEOTIDE SEQUENCE [LARGE SCALE GENOMIC DNA]</scope>
    <source>
        <strain evidence="6 7">NBRC 109752</strain>
    </source>
</reference>
<organism evidence="6 7">
    <name type="scientific">Chitinophaga cymbidii</name>
    <dbReference type="NCBI Taxonomy" id="1096750"/>
    <lineage>
        <taxon>Bacteria</taxon>
        <taxon>Pseudomonadati</taxon>
        <taxon>Bacteroidota</taxon>
        <taxon>Chitinophagia</taxon>
        <taxon>Chitinophagales</taxon>
        <taxon>Chitinophagaceae</taxon>
        <taxon>Chitinophaga</taxon>
    </lineage>
</organism>
<evidence type="ECO:0000256" key="3">
    <source>
        <dbReference type="ARBA" id="ARBA00022989"/>
    </source>
</evidence>
<feature type="transmembrane region" description="Helical" evidence="5">
    <location>
        <begin position="96"/>
        <end position="116"/>
    </location>
</feature>
<dbReference type="RefSeq" id="WP_146863138.1">
    <property type="nucleotide sequence ID" value="NZ_BKAU01000002.1"/>
</dbReference>
<evidence type="ECO:0000256" key="1">
    <source>
        <dbReference type="ARBA" id="ARBA00004141"/>
    </source>
</evidence>
<evidence type="ECO:0000313" key="6">
    <source>
        <dbReference type="EMBL" id="GEP96681.1"/>
    </source>
</evidence>
<name>A0A512RLU1_9BACT</name>
<feature type="transmembrane region" description="Helical" evidence="5">
    <location>
        <begin position="72"/>
        <end position="90"/>
    </location>
</feature>
<dbReference type="InterPro" id="IPR032808">
    <property type="entry name" value="DoxX"/>
</dbReference>
<sequence length="132" mass="14321">MKTKNILYWICTILFALFMGGTSIPALISPQQSIELFKLLGYPAYLVGFLCVAKILGSIAIVVPGFPRLKEWAYAGLFFDITGATFSMAMTGMLDAAAVGFMLAGYVLFAGSYILYHQRRKSAAGAHLQPAI</sequence>
<proteinExistence type="predicted"/>
<dbReference type="AlphaFoldDB" id="A0A512RLU1"/>
<evidence type="ECO:0008006" key="8">
    <source>
        <dbReference type="Google" id="ProtNLM"/>
    </source>
</evidence>
<comment type="caution">
    <text evidence="6">The sequence shown here is derived from an EMBL/GenBank/DDBJ whole genome shotgun (WGS) entry which is preliminary data.</text>
</comment>
<dbReference type="OrthoDB" id="7960583at2"/>
<keyword evidence="2 5" id="KW-0812">Transmembrane</keyword>
<dbReference type="Proteomes" id="UP000321436">
    <property type="component" value="Unassembled WGS sequence"/>
</dbReference>
<dbReference type="EMBL" id="BKAU01000002">
    <property type="protein sequence ID" value="GEP96681.1"/>
    <property type="molecule type" value="Genomic_DNA"/>
</dbReference>
<keyword evidence="3 5" id="KW-1133">Transmembrane helix</keyword>
<gene>
    <name evidence="6" type="ORF">CCY01nite_29410</name>
</gene>
<feature type="transmembrane region" description="Helical" evidence="5">
    <location>
        <begin position="40"/>
        <end position="63"/>
    </location>
</feature>
<evidence type="ECO:0000256" key="5">
    <source>
        <dbReference type="SAM" id="Phobius"/>
    </source>
</evidence>
<dbReference type="Pfam" id="PF13564">
    <property type="entry name" value="DoxX_2"/>
    <property type="match status" value="1"/>
</dbReference>
<evidence type="ECO:0000256" key="2">
    <source>
        <dbReference type="ARBA" id="ARBA00022692"/>
    </source>
</evidence>
<protein>
    <recommendedName>
        <fullName evidence="8">DoxX-like family protein</fullName>
    </recommendedName>
</protein>